<evidence type="ECO:0000256" key="1">
    <source>
        <dbReference type="SAM" id="Phobius"/>
    </source>
</evidence>
<proteinExistence type="predicted"/>
<dbReference type="EMBL" id="LRPC01000001">
    <property type="protein sequence ID" value="KYG77475.1"/>
    <property type="molecule type" value="Genomic_DNA"/>
</dbReference>
<evidence type="ECO:0008006" key="4">
    <source>
        <dbReference type="Google" id="ProtNLM"/>
    </source>
</evidence>
<dbReference type="STRING" id="333140.AWW68_01520"/>
<dbReference type="OrthoDB" id="852460at2"/>
<gene>
    <name evidence="2" type="ORF">AWW68_01520</name>
</gene>
<accession>A0A150XFJ0</accession>
<feature type="transmembrane region" description="Helical" evidence="1">
    <location>
        <begin position="108"/>
        <end position="127"/>
    </location>
</feature>
<keyword evidence="3" id="KW-1185">Reference proteome</keyword>
<sequence>MNFLRILITGFILLVSSIFLAVAMGAFFAPGEVMQYLSLQPVSDSTFNSIRSYYGGLNLAFAGFLFYAGFRMQKTALGFISLYTIGFLIGRVYSFFAEGVASAFVIRWTVVETILFVISFLLIRALLKTPEQAGTSKIEVQSQA</sequence>
<dbReference type="InterPro" id="IPR025597">
    <property type="entry name" value="DUF4345"/>
</dbReference>
<dbReference type="RefSeq" id="WP_068215845.1">
    <property type="nucleotide sequence ID" value="NZ_LRPC01000001.1"/>
</dbReference>
<feature type="transmembrane region" description="Helical" evidence="1">
    <location>
        <begin position="50"/>
        <end position="70"/>
    </location>
</feature>
<feature type="transmembrane region" description="Helical" evidence="1">
    <location>
        <begin position="7"/>
        <end position="30"/>
    </location>
</feature>
<keyword evidence="1" id="KW-0472">Membrane</keyword>
<keyword evidence="1" id="KW-1133">Transmembrane helix</keyword>
<feature type="transmembrane region" description="Helical" evidence="1">
    <location>
        <begin position="77"/>
        <end position="96"/>
    </location>
</feature>
<dbReference type="AlphaFoldDB" id="A0A150XFJ0"/>
<keyword evidence="1" id="KW-0812">Transmembrane</keyword>
<name>A0A150XFJ0_9BACT</name>
<reference evidence="2 3" key="1">
    <citation type="submission" date="2016-01" db="EMBL/GenBank/DDBJ databases">
        <title>Genome sequencing of Roseivirga spongicola UST030701-084.</title>
        <authorList>
            <person name="Selvaratnam C."/>
            <person name="Thevarajoo S."/>
            <person name="Goh K.M."/>
            <person name="Ee R."/>
            <person name="Chan K.-G."/>
            <person name="Chong C.S."/>
        </authorList>
    </citation>
    <scope>NUCLEOTIDE SEQUENCE [LARGE SCALE GENOMIC DNA]</scope>
    <source>
        <strain evidence="2 3">UST030701-084</strain>
    </source>
</reference>
<organism evidence="2 3">
    <name type="scientific">Roseivirga spongicola</name>
    <dbReference type="NCBI Taxonomy" id="333140"/>
    <lineage>
        <taxon>Bacteria</taxon>
        <taxon>Pseudomonadati</taxon>
        <taxon>Bacteroidota</taxon>
        <taxon>Cytophagia</taxon>
        <taxon>Cytophagales</taxon>
        <taxon>Roseivirgaceae</taxon>
        <taxon>Roseivirga</taxon>
    </lineage>
</organism>
<protein>
    <recommendedName>
        <fullName evidence="4">DUF4345 domain-containing protein</fullName>
    </recommendedName>
</protein>
<dbReference type="Proteomes" id="UP000075606">
    <property type="component" value="Unassembled WGS sequence"/>
</dbReference>
<comment type="caution">
    <text evidence="2">The sequence shown here is derived from an EMBL/GenBank/DDBJ whole genome shotgun (WGS) entry which is preliminary data.</text>
</comment>
<dbReference type="Pfam" id="PF14248">
    <property type="entry name" value="DUF4345"/>
    <property type="match status" value="1"/>
</dbReference>
<evidence type="ECO:0000313" key="3">
    <source>
        <dbReference type="Proteomes" id="UP000075606"/>
    </source>
</evidence>
<evidence type="ECO:0000313" key="2">
    <source>
        <dbReference type="EMBL" id="KYG77475.1"/>
    </source>
</evidence>